<dbReference type="Pfam" id="PF08242">
    <property type="entry name" value="Methyltransf_12"/>
    <property type="match status" value="1"/>
</dbReference>
<dbReference type="InterPro" id="IPR014031">
    <property type="entry name" value="Ketoacyl_synth_C"/>
</dbReference>
<dbReference type="CDD" id="cd00833">
    <property type="entry name" value="PKS"/>
    <property type="match status" value="1"/>
</dbReference>
<name>A0A1R3RQG6_ASPC5</name>
<dbReference type="GO" id="GO:0016491">
    <property type="term" value="F:oxidoreductase activity"/>
    <property type="evidence" value="ECO:0007669"/>
    <property type="project" value="InterPro"/>
</dbReference>
<evidence type="ECO:0000313" key="11">
    <source>
        <dbReference type="EMBL" id="OOF96723.1"/>
    </source>
</evidence>
<evidence type="ECO:0000256" key="5">
    <source>
        <dbReference type="ARBA" id="ARBA00023268"/>
    </source>
</evidence>
<dbReference type="Pfam" id="PF08659">
    <property type="entry name" value="KR"/>
    <property type="match status" value="1"/>
</dbReference>
<dbReference type="SUPFAM" id="SSF53335">
    <property type="entry name" value="S-adenosyl-L-methionine-dependent methyltransferases"/>
    <property type="match status" value="1"/>
</dbReference>
<dbReference type="GO" id="GO:1901336">
    <property type="term" value="P:lactone biosynthetic process"/>
    <property type="evidence" value="ECO:0007669"/>
    <property type="project" value="UniProtKB-ARBA"/>
</dbReference>
<evidence type="ECO:0000256" key="2">
    <source>
        <dbReference type="ARBA" id="ARBA00022553"/>
    </source>
</evidence>
<keyword evidence="4" id="KW-0521">NADP</keyword>
<organism evidence="11 12">
    <name type="scientific">Aspergillus carbonarius (strain ITEM 5010)</name>
    <dbReference type="NCBI Taxonomy" id="602072"/>
    <lineage>
        <taxon>Eukaryota</taxon>
        <taxon>Fungi</taxon>
        <taxon>Dikarya</taxon>
        <taxon>Ascomycota</taxon>
        <taxon>Pezizomycotina</taxon>
        <taxon>Eurotiomycetes</taxon>
        <taxon>Eurotiomycetidae</taxon>
        <taxon>Eurotiales</taxon>
        <taxon>Aspergillaceae</taxon>
        <taxon>Aspergillus</taxon>
        <taxon>Aspergillus subgen. Circumdati</taxon>
    </lineage>
</organism>
<evidence type="ECO:0000259" key="9">
    <source>
        <dbReference type="PROSITE" id="PS52004"/>
    </source>
</evidence>
<feature type="domain" description="Ketosynthase family 3 (KS3)" evidence="9">
    <location>
        <begin position="12"/>
        <end position="437"/>
    </location>
</feature>
<keyword evidence="5" id="KW-0511">Multifunctional enzyme</keyword>
<dbReference type="Gene3D" id="3.40.366.10">
    <property type="entry name" value="Malonyl-Coenzyme A Acyl Carrier Protein, domain 2"/>
    <property type="match status" value="1"/>
</dbReference>
<dbReference type="InterPro" id="IPR042104">
    <property type="entry name" value="PKS_dehydratase_sf"/>
</dbReference>
<keyword evidence="3" id="KW-0808">Transferase</keyword>
<proteinExistence type="predicted"/>
<dbReference type="Pfam" id="PF14765">
    <property type="entry name" value="PS-DH"/>
    <property type="match status" value="1"/>
</dbReference>
<dbReference type="InterPro" id="IPR014030">
    <property type="entry name" value="Ketoacyl_synth_N"/>
</dbReference>
<keyword evidence="12" id="KW-1185">Reference proteome</keyword>
<dbReference type="PANTHER" id="PTHR43775:SF29">
    <property type="entry name" value="ASPERFURANONE POLYKETIDE SYNTHASE AFOG-RELATED"/>
    <property type="match status" value="1"/>
</dbReference>
<dbReference type="SUPFAM" id="SSF50129">
    <property type="entry name" value="GroES-like"/>
    <property type="match status" value="1"/>
</dbReference>
<dbReference type="InterPro" id="IPR036291">
    <property type="entry name" value="NAD(P)-bd_dom_sf"/>
</dbReference>
<dbReference type="SMART" id="SM00822">
    <property type="entry name" value="PKS_KR"/>
    <property type="match status" value="1"/>
</dbReference>
<dbReference type="GO" id="GO:0031177">
    <property type="term" value="F:phosphopantetheine binding"/>
    <property type="evidence" value="ECO:0007669"/>
    <property type="project" value="InterPro"/>
</dbReference>
<dbReference type="Pfam" id="PF00550">
    <property type="entry name" value="PP-binding"/>
    <property type="match status" value="1"/>
</dbReference>
<dbReference type="Proteomes" id="UP000188318">
    <property type="component" value="Unassembled WGS sequence"/>
</dbReference>
<evidence type="ECO:0000256" key="6">
    <source>
        <dbReference type="ARBA" id="ARBA00023315"/>
    </source>
</evidence>
<dbReference type="CDD" id="cd05195">
    <property type="entry name" value="enoyl_red"/>
    <property type="match status" value="1"/>
</dbReference>
<dbReference type="SMART" id="SM00825">
    <property type="entry name" value="PKS_KS"/>
    <property type="match status" value="1"/>
</dbReference>
<dbReference type="VEuPathDB" id="FungiDB:ASPCADRAFT_514963"/>
<dbReference type="OMA" id="DIMANAS"/>
<dbReference type="SMART" id="SM00829">
    <property type="entry name" value="PKS_ER"/>
    <property type="match status" value="1"/>
</dbReference>
<dbReference type="InterPro" id="IPR016035">
    <property type="entry name" value="Acyl_Trfase/lysoPLipase"/>
</dbReference>
<dbReference type="Pfam" id="PF00698">
    <property type="entry name" value="Acyl_transf_1"/>
    <property type="match status" value="1"/>
</dbReference>
<dbReference type="InterPro" id="IPR013968">
    <property type="entry name" value="PKS_KR"/>
</dbReference>
<dbReference type="Pfam" id="PF13602">
    <property type="entry name" value="ADH_zinc_N_2"/>
    <property type="match status" value="1"/>
</dbReference>
<dbReference type="InterPro" id="IPR013217">
    <property type="entry name" value="Methyltransf_12"/>
</dbReference>
<dbReference type="InterPro" id="IPR016036">
    <property type="entry name" value="Malonyl_transacylase_ACP-bd"/>
</dbReference>
<feature type="active site" description="Proton acceptor; for dehydratase activity" evidence="7">
    <location>
        <position position="979"/>
    </location>
</feature>
<dbReference type="InterPro" id="IPR001227">
    <property type="entry name" value="Ac_transferase_dom_sf"/>
</dbReference>
<dbReference type="SUPFAM" id="SSF55048">
    <property type="entry name" value="Probable ACP-binding domain of malonyl-CoA ACP transacylase"/>
    <property type="match status" value="1"/>
</dbReference>
<keyword evidence="1" id="KW-0596">Phosphopantetheine</keyword>
<evidence type="ECO:0000256" key="7">
    <source>
        <dbReference type="PROSITE-ProRule" id="PRU01363"/>
    </source>
</evidence>
<evidence type="ECO:0000256" key="3">
    <source>
        <dbReference type="ARBA" id="ARBA00022679"/>
    </source>
</evidence>
<evidence type="ECO:0000259" key="8">
    <source>
        <dbReference type="PROSITE" id="PS50075"/>
    </source>
</evidence>
<feature type="region of interest" description="N-terminal hotdog fold" evidence="7">
    <location>
        <begin position="947"/>
        <end position="1071"/>
    </location>
</feature>
<dbReference type="InterPro" id="IPR011032">
    <property type="entry name" value="GroES-like_sf"/>
</dbReference>
<protein>
    <submittedName>
        <fullName evidence="11">Uncharacterized protein</fullName>
    </submittedName>
</protein>
<dbReference type="PROSITE" id="PS52004">
    <property type="entry name" value="KS3_2"/>
    <property type="match status" value="1"/>
</dbReference>
<dbReference type="OrthoDB" id="329835at2759"/>
<dbReference type="InterPro" id="IPR016039">
    <property type="entry name" value="Thiolase-like"/>
</dbReference>
<dbReference type="InterPro" id="IPR029063">
    <property type="entry name" value="SAM-dependent_MTases_sf"/>
</dbReference>
<dbReference type="FunFam" id="3.40.50.720:FF:000209">
    <property type="entry name" value="Polyketide synthase Pks12"/>
    <property type="match status" value="1"/>
</dbReference>
<dbReference type="InterPro" id="IPR020806">
    <property type="entry name" value="PKS_PP-bd"/>
</dbReference>
<evidence type="ECO:0000259" key="10">
    <source>
        <dbReference type="PROSITE" id="PS52019"/>
    </source>
</evidence>
<dbReference type="InterPro" id="IPR050091">
    <property type="entry name" value="PKS_NRPS_Biosynth_Enz"/>
</dbReference>
<accession>A0A1R3RQG6</accession>
<dbReference type="STRING" id="602072.A0A1R3RQG6"/>
<dbReference type="SUPFAM" id="SSF51735">
    <property type="entry name" value="NAD(P)-binding Rossmann-fold domains"/>
    <property type="match status" value="2"/>
</dbReference>
<sequence length="2555" mass="278347">MTNERHASSDSVEPLAIVGLSFKLPQDVVDETSFWEVMEERKNMSADWPGNRVCLDGLYQDGPKEPNMLPARGIHAIKQDPAVFDAPFFSITAKDASSMDPQQRWALEAAYHAFENAGIAVESLRSSRTAVFSATFADDFTRMMAKDPDAVPLQAALGATPSMIPNRISWYFNLRGPSMHIDTACSGSMVAMDLACQSIKFGNSTAALVIGLNIMLGPEISVQMGNMNFLSPDGRCFSFDERANGYARGEGVLAIVIKPLADALANGDVIRAVVRSTTSNHDGRTPILTQPSAEAQEALIRDAYRKAGLSFERTRYVEAHGSSQPIGDPIEMSAIGSVFRSCRSPQEPLYVGSVKANIGHIEGGSGLAAIVKAILVLEKGIIPPNALFEKLNSNINADFYHLQIPTRSIPWPTDGLRRISINSFGVGGANAHVILDDAFHYLQEHRLSGFHHCDTPICPSHGAAMNGIATNGHIADGAPTNQALHERSIPRLLIWSAADAGAIDRMMQAYQSYYQASIMNEHRKLNQLAYTLATRRSVLSWRTFAVVDGVHGQLTSAVPVRASSEKASIGFIFTGQGAQYAGMGLDLLHYPVFETSLRASDQMFASLGARWSIQDVMRREKDISLPQFSQPLCTALQIALVDLLRSFGISPAAVVGHSSGEIAAAYTIGALSHSSACKVAYFKGQLAGKLAATTVTPGAMMSANLVEADIPGLLEKLGLANGDSAIHVACVNSPVNVTLTGPVDSLRVFQRYLDKQGIFAKAVPTGVAYHSPAMRVIATQYHALLGDLESGPASGAPVMVSSVTGTTVAAKLLSTPDYWVENMVLPVRFADAVQRLALLTLETGGIKDLVEIGPHPALRRPLKDTVPSLRHHAILERSKHDVRTALSLIGTLYCYGHSVSVTAANSQASDKHPWLIDCPPYPFDHSRRYWSESRISKGYRLRKSAPGYLLGRRAQDWNELRPRWRNWLSIETHPWLGDHCMLVMAIEAMQQMATDENRTITAYLIKEAQFLSPIVIGESSQESTETELHVLPTRNGPGKDTTWYEVRIFSYRDNEWAECFHANIQVQYQPEYTDAIDGGHEQRQAHERVRQHVKKAASVCKQTLCPDSFYSFNQQHIGLEFKSSFQNLTRLAWDGHGTFSARVNIASASQHYRMLNSPVHPAVLDSCVQPNLAQISRGLSRTACPTMVIHSVANMWIAARVWDKATDSIHLGSFTKDINGKAGQLEASAYGTADDGSPLFSVERIVLAEVSRPSASISEQAGTSLHRIAWKPQLSSLHGKSLQKYLDAVDSGAPDEVMLATQVRLVPKMEFAMRTAARKALLEVTPAERQRAPAHIQRYATLLEQRYASSNPGDEGDLTEEELDQCLAKCEAAEPGLHLFSLVGRALPSLLRGETDPLDLLFNSSAAEKLYNYHSRTFMSDSRFSEFIDLAAHERPALRIIEVGAGTGAMTRPVMASLRGFEEKMGRACFGEFMYTDISPAFFEAARAKFIEFEGRMFFKTLDLERDVGSQGFELGSYDMIFAANVLHATSNLKQTLSNVRKLLRPGGRLVFQEGVVPNSACFNVGFGCLEGWHLSTEEWRQQGPLATEQQWDKVLRTAGFSGIDASLWDYPSDACHTCSTLFSEAIAPALGLSINVPNKAKTWLLTHPNSQMQQSLVSELAHCIPLTEVIHLTGVSNGDWVASPRDVVISLLEADSLLLTSISEADFAGLKALFARTENLIWVTAAQNPGDPHYALALGFLRTMRSEEDGKRIVTLAFQSPITGENDGRLVSEVRHRCFAAQSPCPEDEFVVRGGRLTIGRLERAVDLQSEQLTRMHLQEREELWQPGPRLALDVGTPGLLDTIRLVEDLTPPSLGADEVEIEAAAWGVAFRDVLIALGRLSADEQIGLECGGTVVRVGADCSDFQAGDRVLMTVPGCMRSHPRAPAALVYRVPDHLSFSEAVAVLIPGMTAYHSLVNVARVRPGKKVLIHAAAGATGQMMVAIAQMFGAEIFATVGSGEKKALLVDRFQIPPEHVFYSRNMSFAQGVMRVTGGSGVDVVVNSLPGEGLRASWECLAPYGHFIEIGKADIRANSSLPMAGFANNVSFTAVDLLHIAQTDYRLTRQLAEKAISLVAGGHIGGPAPLQQFGASRVEQAFRLMQSGTNIGRIVITLSPEEIVPRYTILKSTWSFEPDASYLVAGGLGGIGMAILAWMVEKGARHLIIPSRSGPSSQQAAEFLADLASRGVQAMAPCSDVSSATELAAMLQEYATTMPPIRGCINAAMVLQDAIFENMTHAQWCLNIQSKVHTSWNLHQLLPKDMDFFILLSSIMGIYGIPSQSNYAAGCVFQDTLARSRSAQGLHGSVSLDIGHMRSVGYVAKHSADSQAVQTIARTLDPIETDEFLAILDHYCNPALHPLDETESQLVVGSRIAGEYTARGEEPVPATLRPLYAGFLSNSRHQDDGCARANAAHEADPSRLFKQACSAEERRAIVTLALRTKVARALGVTVDDVDAEKTLPEYGTDSLMAVELRSWMRKEFGADVPVFDIQGGKSIKTVGELVAERAPRHALPAVN</sequence>
<feature type="active site" description="Proton donor; for dehydratase activity" evidence="7">
    <location>
        <position position="1165"/>
    </location>
</feature>
<dbReference type="SMART" id="SM00826">
    <property type="entry name" value="PKS_DH"/>
    <property type="match status" value="1"/>
</dbReference>
<dbReference type="Gene3D" id="3.40.47.10">
    <property type="match status" value="1"/>
</dbReference>
<evidence type="ECO:0000313" key="12">
    <source>
        <dbReference type="Proteomes" id="UP000188318"/>
    </source>
</evidence>
<dbReference type="Pfam" id="PF08240">
    <property type="entry name" value="ADH_N"/>
    <property type="match status" value="1"/>
</dbReference>
<dbReference type="InterPro" id="IPR020807">
    <property type="entry name" value="PKS_DH"/>
</dbReference>
<dbReference type="InterPro" id="IPR014043">
    <property type="entry name" value="Acyl_transferase_dom"/>
</dbReference>
<dbReference type="Gene3D" id="1.10.1200.10">
    <property type="entry name" value="ACP-like"/>
    <property type="match status" value="1"/>
</dbReference>
<dbReference type="InterPro" id="IPR049900">
    <property type="entry name" value="PKS_mFAS_DH"/>
</dbReference>
<dbReference type="Gene3D" id="3.40.50.720">
    <property type="entry name" value="NAD(P)-binding Rossmann-like Domain"/>
    <property type="match status" value="2"/>
</dbReference>
<dbReference type="Gene3D" id="3.40.50.150">
    <property type="entry name" value="Vaccinia Virus protein VP39"/>
    <property type="match status" value="1"/>
</dbReference>
<dbReference type="Gene3D" id="3.90.180.10">
    <property type="entry name" value="Medium-chain alcohol dehydrogenases, catalytic domain"/>
    <property type="match status" value="1"/>
</dbReference>
<dbReference type="InterPro" id="IPR032821">
    <property type="entry name" value="PKS_assoc"/>
</dbReference>
<reference evidence="12" key="1">
    <citation type="journal article" date="2017" name="Genome Biol.">
        <title>Comparative genomics reveals high biological diversity and specific adaptations in the industrially and medically important fungal genus Aspergillus.</title>
        <authorList>
            <person name="de Vries R.P."/>
            <person name="Riley R."/>
            <person name="Wiebenga A."/>
            <person name="Aguilar-Osorio G."/>
            <person name="Amillis S."/>
            <person name="Uchima C.A."/>
            <person name="Anderluh G."/>
            <person name="Asadollahi M."/>
            <person name="Askin M."/>
            <person name="Barry K."/>
            <person name="Battaglia E."/>
            <person name="Bayram O."/>
            <person name="Benocci T."/>
            <person name="Braus-Stromeyer S.A."/>
            <person name="Caldana C."/>
            <person name="Canovas D."/>
            <person name="Cerqueira G.C."/>
            <person name="Chen F."/>
            <person name="Chen W."/>
            <person name="Choi C."/>
            <person name="Clum A."/>
            <person name="Dos Santos R.A."/>
            <person name="Damasio A.R."/>
            <person name="Diallinas G."/>
            <person name="Emri T."/>
            <person name="Fekete E."/>
            <person name="Flipphi M."/>
            <person name="Freyberg S."/>
            <person name="Gallo A."/>
            <person name="Gournas C."/>
            <person name="Habgood R."/>
            <person name="Hainaut M."/>
            <person name="Harispe M.L."/>
            <person name="Henrissat B."/>
            <person name="Hilden K.S."/>
            <person name="Hope R."/>
            <person name="Hossain A."/>
            <person name="Karabika E."/>
            <person name="Karaffa L."/>
            <person name="Karanyi Z."/>
            <person name="Krasevec N."/>
            <person name="Kuo A."/>
            <person name="Kusch H."/>
            <person name="LaButti K."/>
            <person name="Lagendijk E.L."/>
            <person name="Lapidus A."/>
            <person name="Levasseur A."/>
            <person name="Lindquist E."/>
            <person name="Lipzen A."/>
            <person name="Logrieco A.F."/>
            <person name="MacCabe A."/>
            <person name="Maekelae M.R."/>
            <person name="Malavazi I."/>
            <person name="Melin P."/>
            <person name="Meyer V."/>
            <person name="Mielnichuk N."/>
            <person name="Miskei M."/>
            <person name="Molnar A.P."/>
            <person name="Mule G."/>
            <person name="Ngan C.Y."/>
            <person name="Orejas M."/>
            <person name="Orosz E."/>
            <person name="Ouedraogo J.P."/>
            <person name="Overkamp K.M."/>
            <person name="Park H.-S."/>
            <person name="Perrone G."/>
            <person name="Piumi F."/>
            <person name="Punt P.J."/>
            <person name="Ram A.F."/>
            <person name="Ramon A."/>
            <person name="Rauscher S."/>
            <person name="Record E."/>
            <person name="Riano-Pachon D.M."/>
            <person name="Robert V."/>
            <person name="Roehrig J."/>
            <person name="Ruller R."/>
            <person name="Salamov A."/>
            <person name="Salih N.S."/>
            <person name="Samson R.A."/>
            <person name="Sandor E."/>
            <person name="Sanguinetti M."/>
            <person name="Schuetze T."/>
            <person name="Sepcic K."/>
            <person name="Shelest E."/>
            <person name="Sherlock G."/>
            <person name="Sophianopoulou V."/>
            <person name="Squina F.M."/>
            <person name="Sun H."/>
            <person name="Susca A."/>
            <person name="Todd R.B."/>
            <person name="Tsang A."/>
            <person name="Unkles S.E."/>
            <person name="van de Wiele N."/>
            <person name="van Rossen-Uffink D."/>
            <person name="Oliveira J.V."/>
            <person name="Vesth T.C."/>
            <person name="Visser J."/>
            <person name="Yu J.-H."/>
            <person name="Zhou M."/>
            <person name="Andersen M.R."/>
            <person name="Archer D.B."/>
            <person name="Baker S.E."/>
            <person name="Benoit I."/>
            <person name="Brakhage A.A."/>
            <person name="Braus G.H."/>
            <person name="Fischer R."/>
            <person name="Frisvad J.C."/>
            <person name="Goldman G.H."/>
            <person name="Houbraken J."/>
            <person name="Oakley B."/>
            <person name="Pocsi I."/>
            <person name="Scazzocchio C."/>
            <person name="Seiboth B."/>
            <person name="vanKuyk P.A."/>
            <person name="Wortman J."/>
            <person name="Dyer P.S."/>
            <person name="Grigoriev I.V."/>
        </authorList>
    </citation>
    <scope>NUCLEOTIDE SEQUENCE [LARGE SCALE GENOMIC DNA]</scope>
    <source>
        <strain evidence="12">ITEM 5010</strain>
    </source>
</reference>
<dbReference type="InterPro" id="IPR013154">
    <property type="entry name" value="ADH-like_N"/>
</dbReference>
<dbReference type="PROSITE" id="PS52019">
    <property type="entry name" value="PKS_MFAS_DH"/>
    <property type="match status" value="1"/>
</dbReference>
<feature type="region of interest" description="C-terminal hotdog fold" evidence="7">
    <location>
        <begin position="1101"/>
        <end position="1256"/>
    </location>
</feature>
<dbReference type="SUPFAM" id="SSF53901">
    <property type="entry name" value="Thiolase-like"/>
    <property type="match status" value="1"/>
</dbReference>
<dbReference type="SMART" id="SM00827">
    <property type="entry name" value="PKS_AT"/>
    <property type="match status" value="1"/>
</dbReference>
<dbReference type="PROSITE" id="PS50075">
    <property type="entry name" value="CARRIER"/>
    <property type="match status" value="1"/>
</dbReference>
<feature type="domain" description="Carrier" evidence="8">
    <location>
        <begin position="2472"/>
        <end position="2549"/>
    </location>
</feature>
<dbReference type="GO" id="GO:0004312">
    <property type="term" value="F:fatty acid synthase activity"/>
    <property type="evidence" value="ECO:0007669"/>
    <property type="project" value="TreeGrafter"/>
</dbReference>
<keyword evidence="6" id="KW-0012">Acyltransferase</keyword>
<dbReference type="PANTHER" id="PTHR43775">
    <property type="entry name" value="FATTY ACID SYNTHASE"/>
    <property type="match status" value="1"/>
</dbReference>
<keyword evidence="2" id="KW-0597">Phosphoprotein</keyword>
<dbReference type="Gene3D" id="3.10.129.110">
    <property type="entry name" value="Polyketide synthase dehydratase"/>
    <property type="match status" value="1"/>
</dbReference>
<dbReference type="SMART" id="SM00823">
    <property type="entry name" value="PKS_PP"/>
    <property type="match status" value="1"/>
</dbReference>
<dbReference type="CDD" id="cd02440">
    <property type="entry name" value="AdoMet_MTases"/>
    <property type="match status" value="1"/>
</dbReference>
<dbReference type="Pfam" id="PF02801">
    <property type="entry name" value="Ketoacyl-synt_C"/>
    <property type="match status" value="1"/>
</dbReference>
<dbReference type="InterPro" id="IPR036736">
    <property type="entry name" value="ACP-like_sf"/>
</dbReference>
<feature type="domain" description="PKS/mFAS DH" evidence="10">
    <location>
        <begin position="947"/>
        <end position="1256"/>
    </location>
</feature>
<evidence type="ECO:0000256" key="1">
    <source>
        <dbReference type="ARBA" id="ARBA00022450"/>
    </source>
</evidence>
<dbReference type="Gene3D" id="3.30.70.3290">
    <property type="match status" value="1"/>
</dbReference>
<dbReference type="InterPro" id="IPR057326">
    <property type="entry name" value="KR_dom"/>
</dbReference>
<dbReference type="SUPFAM" id="SSF52151">
    <property type="entry name" value="FabD/lysophospholipase-like"/>
    <property type="match status" value="1"/>
</dbReference>
<dbReference type="EMBL" id="KV907498">
    <property type="protein sequence ID" value="OOF96723.1"/>
    <property type="molecule type" value="Genomic_DNA"/>
</dbReference>
<dbReference type="InterPro" id="IPR020841">
    <property type="entry name" value="PKS_Beta-ketoAc_synthase_dom"/>
</dbReference>
<dbReference type="InterPro" id="IPR020843">
    <property type="entry name" value="ER"/>
</dbReference>
<dbReference type="InterPro" id="IPR049551">
    <property type="entry name" value="PKS_DH_C"/>
</dbReference>
<dbReference type="InterPro" id="IPR009081">
    <property type="entry name" value="PP-bd_ACP"/>
</dbReference>
<gene>
    <name evidence="11" type="ORF">ASPCADRAFT_514963</name>
</gene>
<dbReference type="GO" id="GO:0006633">
    <property type="term" value="P:fatty acid biosynthetic process"/>
    <property type="evidence" value="ECO:0007669"/>
    <property type="project" value="TreeGrafter"/>
</dbReference>
<dbReference type="Pfam" id="PF00109">
    <property type="entry name" value="ketoacyl-synt"/>
    <property type="match status" value="1"/>
</dbReference>
<dbReference type="Pfam" id="PF16197">
    <property type="entry name" value="KAsynt_C_assoc"/>
    <property type="match status" value="1"/>
</dbReference>
<dbReference type="GO" id="GO:0044550">
    <property type="term" value="P:secondary metabolite biosynthetic process"/>
    <property type="evidence" value="ECO:0007669"/>
    <property type="project" value="TreeGrafter"/>
</dbReference>
<evidence type="ECO:0000256" key="4">
    <source>
        <dbReference type="ARBA" id="ARBA00022857"/>
    </source>
</evidence>
<dbReference type="SUPFAM" id="SSF47336">
    <property type="entry name" value="ACP-like"/>
    <property type="match status" value="1"/>
</dbReference>